<dbReference type="Gene3D" id="3.40.800.10">
    <property type="entry name" value="Ureohydrolase domain"/>
    <property type="match status" value="1"/>
</dbReference>
<dbReference type="InterPro" id="IPR023696">
    <property type="entry name" value="Ureohydrolase_dom_sf"/>
</dbReference>
<dbReference type="InterPro" id="IPR020855">
    <property type="entry name" value="Ureohydrolase_Mn_BS"/>
</dbReference>
<gene>
    <name evidence="8" type="ORF">H9648_07125</name>
</gene>
<name>A0ABR8SK15_9BACL</name>
<accession>A0ABR8SK15</accession>
<evidence type="ECO:0000313" key="9">
    <source>
        <dbReference type="Proteomes" id="UP000603641"/>
    </source>
</evidence>
<evidence type="ECO:0000256" key="4">
    <source>
        <dbReference type="ARBA" id="ARBA00023211"/>
    </source>
</evidence>
<dbReference type="Pfam" id="PF00491">
    <property type="entry name" value="Arginase"/>
    <property type="match status" value="1"/>
</dbReference>
<comment type="similarity">
    <text evidence="6 7">Belongs to the arginase family.</text>
</comment>
<keyword evidence="1" id="KW-0479">Metal-binding</keyword>
<organism evidence="8 9">
    <name type="scientific">Fictibacillus norfolkensis</name>
    <dbReference type="NCBI Taxonomy" id="2762233"/>
    <lineage>
        <taxon>Bacteria</taxon>
        <taxon>Bacillati</taxon>
        <taxon>Bacillota</taxon>
        <taxon>Bacilli</taxon>
        <taxon>Bacillales</taxon>
        <taxon>Fictibacillaceae</taxon>
        <taxon>Fictibacillus</taxon>
    </lineage>
</organism>
<dbReference type="RefSeq" id="WP_191753174.1">
    <property type="nucleotide sequence ID" value="NZ_JACSQM010000002.1"/>
</dbReference>
<dbReference type="PIRSF" id="PIRSF036979">
    <property type="entry name" value="Arginase"/>
    <property type="match status" value="1"/>
</dbReference>
<dbReference type="PANTHER" id="PTHR11358:SF35">
    <property type="entry name" value="FORMIMIDOYLGLUTAMASE"/>
    <property type="match status" value="1"/>
</dbReference>
<proteinExistence type="inferred from homology"/>
<keyword evidence="4" id="KW-0464">Manganese</keyword>
<evidence type="ECO:0000313" key="8">
    <source>
        <dbReference type="EMBL" id="MBD7963827.1"/>
    </source>
</evidence>
<dbReference type="EMBL" id="JACSQM010000002">
    <property type="protein sequence ID" value="MBD7963827.1"/>
    <property type="molecule type" value="Genomic_DNA"/>
</dbReference>
<dbReference type="PROSITE" id="PS01053">
    <property type="entry name" value="ARGINASE_1"/>
    <property type="match status" value="1"/>
</dbReference>
<evidence type="ECO:0000256" key="6">
    <source>
        <dbReference type="PROSITE-ProRule" id="PRU00742"/>
    </source>
</evidence>
<protein>
    <recommendedName>
        <fullName evidence="5">Formimidoylglutamase</fullName>
        <ecNumber evidence="5">3.5.3.8</ecNumber>
    </recommendedName>
</protein>
<evidence type="ECO:0000256" key="3">
    <source>
        <dbReference type="ARBA" id="ARBA00022808"/>
    </source>
</evidence>
<dbReference type="InterPro" id="IPR005923">
    <property type="entry name" value="HutG"/>
</dbReference>
<evidence type="ECO:0000256" key="1">
    <source>
        <dbReference type="ARBA" id="ARBA00022723"/>
    </source>
</evidence>
<reference evidence="8 9" key="1">
    <citation type="submission" date="2020-08" db="EMBL/GenBank/DDBJ databases">
        <title>A Genomic Blueprint of the Chicken Gut Microbiome.</title>
        <authorList>
            <person name="Gilroy R."/>
            <person name="Ravi A."/>
            <person name="Getino M."/>
            <person name="Pursley I."/>
            <person name="Horton D.L."/>
            <person name="Alikhan N.-F."/>
            <person name="Baker D."/>
            <person name="Gharbi K."/>
            <person name="Hall N."/>
            <person name="Watson M."/>
            <person name="Adriaenssens E.M."/>
            <person name="Foster-Nyarko E."/>
            <person name="Jarju S."/>
            <person name="Secka A."/>
            <person name="Antonio M."/>
            <person name="Oren A."/>
            <person name="Chaudhuri R."/>
            <person name="La Ragione R.M."/>
            <person name="Hildebrand F."/>
            <person name="Pallen M.J."/>
        </authorList>
    </citation>
    <scope>NUCLEOTIDE SEQUENCE [LARGE SCALE GENOMIC DNA]</scope>
    <source>
        <strain evidence="8 9">Sa2CUA10</strain>
    </source>
</reference>
<dbReference type="SUPFAM" id="SSF52768">
    <property type="entry name" value="Arginase/deacetylase"/>
    <property type="match status" value="1"/>
</dbReference>
<dbReference type="CDD" id="cd09990">
    <property type="entry name" value="Agmatinase-like"/>
    <property type="match status" value="1"/>
</dbReference>
<comment type="caution">
    <text evidence="8">The sequence shown here is derived from an EMBL/GenBank/DDBJ whole genome shotgun (WGS) entry which is preliminary data.</text>
</comment>
<evidence type="ECO:0000256" key="5">
    <source>
        <dbReference type="NCBIfam" id="TIGR01227"/>
    </source>
</evidence>
<evidence type="ECO:0000256" key="7">
    <source>
        <dbReference type="RuleBase" id="RU003684"/>
    </source>
</evidence>
<dbReference type="NCBIfam" id="TIGR01227">
    <property type="entry name" value="hutG"/>
    <property type="match status" value="1"/>
</dbReference>
<keyword evidence="2 7" id="KW-0378">Hydrolase</keyword>
<dbReference type="PANTHER" id="PTHR11358">
    <property type="entry name" value="ARGINASE/AGMATINASE"/>
    <property type="match status" value="1"/>
</dbReference>
<dbReference type="PRINTS" id="PR00116">
    <property type="entry name" value="ARGINASE"/>
</dbReference>
<dbReference type="GO" id="GO:0050415">
    <property type="term" value="F:formimidoylglutamase activity"/>
    <property type="evidence" value="ECO:0007669"/>
    <property type="project" value="UniProtKB-EC"/>
</dbReference>
<sequence length="324" mass="35492">MQTIPFLRKSGEAPFTDRGIKKAGQLLKPWSGDEVRGLAIAGAPLSKTSISHSGAHLTPQTVRAMMHSFSTYSIEEESDLWDHSITDFGDIEMHVTDLFTSQSRIHSVLKDIGAQHSEACVITLGGDHSVSAAAIKAFQETRGRVGIIQFDAHFDLRNTEDGGPSNGTPFRQLIENGVITGDQLVQIGIRDFSNGKLYHDYAKDHGVTVHTMGDVKRNGLLSLLQKSVDQLKQTTDNIYISLDMDVLDQAFAPGCPAIGPGGLDSDSLIEGIQYLAKEPSVKGMDIVEIDPTLDFRNMTSRLAAYIIIQFTLFYTKRKGGIRDE</sequence>
<evidence type="ECO:0000256" key="2">
    <source>
        <dbReference type="ARBA" id="ARBA00022801"/>
    </source>
</evidence>
<keyword evidence="3" id="KW-0369">Histidine metabolism</keyword>
<dbReference type="InterPro" id="IPR006035">
    <property type="entry name" value="Ureohydrolase"/>
</dbReference>
<dbReference type="Proteomes" id="UP000603641">
    <property type="component" value="Unassembled WGS sequence"/>
</dbReference>
<dbReference type="EC" id="3.5.3.8" evidence="5"/>
<dbReference type="PROSITE" id="PS51409">
    <property type="entry name" value="ARGINASE_2"/>
    <property type="match status" value="1"/>
</dbReference>
<keyword evidence="9" id="KW-1185">Reference proteome</keyword>